<accession>A0A0D1YNC0</accession>
<dbReference type="EMBL" id="KN847494">
    <property type="protein sequence ID" value="KIW16561.1"/>
    <property type="molecule type" value="Genomic_DNA"/>
</dbReference>
<keyword evidence="2" id="KW-0472">Membrane</keyword>
<feature type="transmembrane region" description="Helical" evidence="2">
    <location>
        <begin position="36"/>
        <end position="60"/>
    </location>
</feature>
<gene>
    <name evidence="3" type="ORF">PV08_03749</name>
</gene>
<dbReference type="Proteomes" id="UP000053328">
    <property type="component" value="Unassembled WGS sequence"/>
</dbReference>
<keyword evidence="4" id="KW-1185">Reference proteome</keyword>
<dbReference type="PANTHER" id="PTHR35896">
    <property type="entry name" value="IG-LIKE DOMAIN-CONTAINING PROTEIN"/>
    <property type="match status" value="1"/>
</dbReference>
<dbReference type="HOGENOM" id="CLU_066042_4_0_1"/>
<dbReference type="OrthoDB" id="3501153at2759"/>
<dbReference type="RefSeq" id="XP_016236777.1">
    <property type="nucleotide sequence ID" value="XM_016378100.1"/>
</dbReference>
<evidence type="ECO:0000256" key="1">
    <source>
        <dbReference type="SAM" id="MobiDB-lite"/>
    </source>
</evidence>
<evidence type="ECO:0000313" key="3">
    <source>
        <dbReference type="EMBL" id="KIW16561.1"/>
    </source>
</evidence>
<evidence type="ECO:0000256" key="2">
    <source>
        <dbReference type="SAM" id="Phobius"/>
    </source>
</evidence>
<keyword evidence="2" id="KW-0812">Transmembrane</keyword>
<evidence type="ECO:0000313" key="4">
    <source>
        <dbReference type="Proteomes" id="UP000053328"/>
    </source>
</evidence>
<dbReference type="AlphaFoldDB" id="A0A0D1YNC0"/>
<name>A0A0D1YNC0_9EURO</name>
<reference evidence="3 4" key="1">
    <citation type="submission" date="2015-01" db="EMBL/GenBank/DDBJ databases">
        <title>The Genome Sequence of Exophiala spinifera CBS89968.</title>
        <authorList>
            <consortium name="The Broad Institute Genomics Platform"/>
            <person name="Cuomo C."/>
            <person name="de Hoog S."/>
            <person name="Gorbushina A."/>
            <person name="Stielow B."/>
            <person name="Teixiera M."/>
            <person name="Abouelleil A."/>
            <person name="Chapman S.B."/>
            <person name="Priest M."/>
            <person name="Young S.K."/>
            <person name="Wortman J."/>
            <person name="Nusbaum C."/>
            <person name="Birren B."/>
        </authorList>
    </citation>
    <scope>NUCLEOTIDE SEQUENCE [LARGE SCALE GENOMIC DNA]</scope>
    <source>
        <strain evidence="3 4">CBS 89968</strain>
    </source>
</reference>
<proteinExistence type="predicted"/>
<dbReference type="InterPro" id="IPR053008">
    <property type="entry name" value="Phomopsin_biosynth_assoc"/>
</dbReference>
<dbReference type="VEuPathDB" id="FungiDB:PV08_03749"/>
<keyword evidence="2" id="KW-1133">Transmembrane helix</keyword>
<protein>
    <submittedName>
        <fullName evidence="3">Uncharacterized protein</fullName>
    </submittedName>
</protein>
<dbReference type="GeneID" id="27330832"/>
<feature type="region of interest" description="Disordered" evidence="1">
    <location>
        <begin position="1"/>
        <end position="27"/>
    </location>
</feature>
<dbReference type="PANTHER" id="PTHR35896:SF3">
    <property type="entry name" value="MAJOR FACILITATOR SUPERFAMILY TRANSPORTER"/>
    <property type="match status" value="1"/>
</dbReference>
<dbReference type="STRING" id="91928.A0A0D1YNC0"/>
<sequence>MAPTHHYNLVNDDSDDTKAELDNSSLPPNTPSWKHAFYLLLAASAGLGAAFGVVLASSLLKPSTSIVSEGNATSIASACNATTNTPLSADIVAPAPLTQQLSVQTNKTDPLEGVVLDCGWSPEEARAKGCVYDVMMQDWVPEPCYDGLLTERYLARGNYTWYADIEGTVMSDEEMRKGNHREAWMSGDYHKDHCIFSWEKLIRAMRNNKPISQELVSYDHVLHCHHQTLGEEGSMRKRDGAIGVRAPTNYAKCALYSTWKADFIPDKHPSDTK</sequence>
<organism evidence="3 4">
    <name type="scientific">Exophiala spinifera</name>
    <dbReference type="NCBI Taxonomy" id="91928"/>
    <lineage>
        <taxon>Eukaryota</taxon>
        <taxon>Fungi</taxon>
        <taxon>Dikarya</taxon>
        <taxon>Ascomycota</taxon>
        <taxon>Pezizomycotina</taxon>
        <taxon>Eurotiomycetes</taxon>
        <taxon>Chaetothyriomycetidae</taxon>
        <taxon>Chaetothyriales</taxon>
        <taxon>Herpotrichiellaceae</taxon>
        <taxon>Exophiala</taxon>
    </lineage>
</organism>